<evidence type="ECO:0000313" key="1">
    <source>
        <dbReference type="EMBL" id="KRX48969.1"/>
    </source>
</evidence>
<accession>A0A0V0UCK6</accession>
<gene>
    <name evidence="1" type="ORF">T05_937</name>
</gene>
<dbReference type="AlphaFoldDB" id="A0A0V0UCK6"/>
<protein>
    <submittedName>
        <fullName evidence="1">Uncharacterized protein</fullName>
    </submittedName>
</protein>
<reference evidence="1 2" key="1">
    <citation type="submission" date="2015-01" db="EMBL/GenBank/DDBJ databases">
        <title>Evolution of Trichinella species and genotypes.</title>
        <authorList>
            <person name="Korhonen P.K."/>
            <person name="Edoardo P."/>
            <person name="Giuseppe L.R."/>
            <person name="Gasser R.B."/>
        </authorList>
    </citation>
    <scope>NUCLEOTIDE SEQUENCE [LARGE SCALE GENOMIC DNA]</scope>
    <source>
        <strain evidence="1">ISS417</strain>
    </source>
</reference>
<proteinExistence type="predicted"/>
<comment type="caution">
    <text evidence="1">The sequence shown here is derived from an EMBL/GenBank/DDBJ whole genome shotgun (WGS) entry which is preliminary data.</text>
</comment>
<organism evidence="1 2">
    <name type="scientific">Trichinella murrelli</name>
    <dbReference type="NCBI Taxonomy" id="144512"/>
    <lineage>
        <taxon>Eukaryota</taxon>
        <taxon>Metazoa</taxon>
        <taxon>Ecdysozoa</taxon>
        <taxon>Nematoda</taxon>
        <taxon>Enoplea</taxon>
        <taxon>Dorylaimia</taxon>
        <taxon>Trichinellida</taxon>
        <taxon>Trichinellidae</taxon>
        <taxon>Trichinella</taxon>
    </lineage>
</organism>
<dbReference type="Proteomes" id="UP000055048">
    <property type="component" value="Unassembled WGS sequence"/>
</dbReference>
<evidence type="ECO:0000313" key="2">
    <source>
        <dbReference type="Proteomes" id="UP000055048"/>
    </source>
</evidence>
<sequence length="79" mass="9282">MNGVLEDMIDRVELTICNEILNLREDNSNEILIESAGQQNIFLNVIKKKMEQFDRQRQRPRCVGVVKRLYMVKLDAVDM</sequence>
<keyword evidence="2" id="KW-1185">Reference proteome</keyword>
<name>A0A0V0UCK6_9BILA</name>
<dbReference type="EMBL" id="JYDJ01000022">
    <property type="protein sequence ID" value="KRX48969.1"/>
    <property type="molecule type" value="Genomic_DNA"/>
</dbReference>